<keyword evidence="1" id="KW-0269">Exonuclease</keyword>
<feature type="domain" description="Metallo-beta-lactamase" evidence="3">
    <location>
        <begin position="17"/>
        <end position="221"/>
    </location>
</feature>
<dbReference type="PATRIC" id="fig|1293598.4.peg.1092"/>
<dbReference type="PANTHER" id="PTHR43694:SF1">
    <property type="entry name" value="RIBONUCLEASE J"/>
    <property type="match status" value="1"/>
</dbReference>
<evidence type="ECO:0000313" key="4">
    <source>
        <dbReference type="EMBL" id="KRO16600.1"/>
    </source>
</evidence>
<dbReference type="GO" id="GO:0004527">
    <property type="term" value="F:exonuclease activity"/>
    <property type="evidence" value="ECO:0007669"/>
    <property type="project" value="UniProtKB-KW"/>
</dbReference>
<dbReference type="Gene3D" id="3.60.15.10">
    <property type="entry name" value="Ribonuclease Z/Hydroxyacylglutathione hydrolase-like"/>
    <property type="match status" value="1"/>
</dbReference>
<dbReference type="Proteomes" id="UP000050969">
    <property type="component" value="Unassembled WGS sequence"/>
</dbReference>
<protein>
    <submittedName>
        <fullName evidence="4">Hydrolase of the metallo-beta-lactamase superfamily protein</fullName>
    </submittedName>
</protein>
<evidence type="ECO:0000256" key="2">
    <source>
        <dbReference type="ARBA" id="ARBA00022884"/>
    </source>
</evidence>
<evidence type="ECO:0000313" key="5">
    <source>
        <dbReference type="Proteomes" id="UP000050969"/>
    </source>
</evidence>
<keyword evidence="1" id="KW-0540">Nuclease</keyword>
<dbReference type="Gene3D" id="3.40.50.10710">
    <property type="entry name" value="Metallo-hydrolase/oxidoreductase"/>
    <property type="match status" value="1"/>
</dbReference>
<reference evidence="4 5" key="1">
    <citation type="journal article" date="2015" name="Genome Announc.">
        <title>Expanding the biotechnology potential of lactobacilli through comparative genomics of 213 strains and associated genera.</title>
        <authorList>
            <person name="Sun Z."/>
            <person name="Harris H.M."/>
            <person name="McCann A."/>
            <person name="Guo C."/>
            <person name="Argimon S."/>
            <person name="Zhang W."/>
            <person name="Yang X."/>
            <person name="Jeffery I.B."/>
            <person name="Cooney J.C."/>
            <person name="Kagawa T.F."/>
            <person name="Liu W."/>
            <person name="Song Y."/>
            <person name="Salvetti E."/>
            <person name="Wrobel A."/>
            <person name="Rasinkangas P."/>
            <person name="Parkhill J."/>
            <person name="Rea M.C."/>
            <person name="O'Sullivan O."/>
            <person name="Ritari J."/>
            <person name="Douillard F.P."/>
            <person name="Paul Ross R."/>
            <person name="Yang R."/>
            <person name="Briner A.E."/>
            <person name="Felis G.E."/>
            <person name="de Vos W.M."/>
            <person name="Barrangou R."/>
            <person name="Klaenhammer T.R."/>
            <person name="Caufield P.W."/>
            <person name="Cui Y."/>
            <person name="Zhang H."/>
            <person name="O'Toole P.W."/>
        </authorList>
    </citation>
    <scope>NUCLEOTIDE SEQUENCE [LARGE SCALE GENOMIC DNA]</scope>
    <source>
        <strain evidence="4 5">DSM 24301</strain>
    </source>
</reference>
<organism evidence="4 5">
    <name type="scientific">Lacticaseibacillus saniviri JCM 17471 = DSM 24301</name>
    <dbReference type="NCBI Taxonomy" id="1293598"/>
    <lineage>
        <taxon>Bacteria</taxon>
        <taxon>Bacillati</taxon>
        <taxon>Bacillota</taxon>
        <taxon>Bacilli</taxon>
        <taxon>Lactobacillales</taxon>
        <taxon>Lactobacillaceae</taxon>
        <taxon>Lacticaseibacillus</taxon>
    </lineage>
</organism>
<keyword evidence="4" id="KW-0378">Hydrolase</keyword>
<dbReference type="InterPro" id="IPR001279">
    <property type="entry name" value="Metallo-B-lactamas"/>
</dbReference>
<dbReference type="PANTHER" id="PTHR43694">
    <property type="entry name" value="RIBONUCLEASE J"/>
    <property type="match status" value="1"/>
</dbReference>
<dbReference type="SMART" id="SM00849">
    <property type="entry name" value="Lactamase_B"/>
    <property type="match status" value="1"/>
</dbReference>
<sequence length="416" mass="46949">MNILTTVRFLNGLDTIGGNIVEFATDTSRVIMDFGVAADLTDETVETAIAHGKLPALPELFFDQPDKYEHEAIFISHLHIDHMGALKYLKKSIPIYMSIPTYQLYQTLINLGIEEPVDNLHAISFDMPVKVGDFSVTGMPSDHDEPGVVAFLVNDGRHNYGYSADVRLNGPKRERVDAWAKQFHDQHLALFLVEGTTFSFDTEAPVEDQANPSTPLSEMALQTQFGDILDHADKLVVINPYQRNYARLSAFFNTTAAHGRQLVVEPAEATIMEALTQVRPDLVIGETIDLDTIREHPEQYVLQNSFAHLDWLADLPVSVYLHSNGEPLGDYDPRFEQLKTWLADHQIPLQFLSASGHASREDLITLVKMVNPRIVVPWHSFHPEREAEALDEQTRAEVLLPEKDLYYTMDETDIDE</sequence>
<evidence type="ECO:0000256" key="1">
    <source>
        <dbReference type="ARBA" id="ARBA00022839"/>
    </source>
</evidence>
<proteinExistence type="predicted"/>
<dbReference type="Pfam" id="PF12706">
    <property type="entry name" value="Lactamase_B_2"/>
    <property type="match status" value="1"/>
</dbReference>
<dbReference type="InterPro" id="IPR011108">
    <property type="entry name" value="RMMBL"/>
</dbReference>
<accession>A0A0R2MSQ6</accession>
<dbReference type="SUPFAM" id="SSF56281">
    <property type="entry name" value="Metallo-hydrolase/oxidoreductase"/>
    <property type="match status" value="1"/>
</dbReference>
<dbReference type="Pfam" id="PF07521">
    <property type="entry name" value="RMMBL"/>
    <property type="match status" value="1"/>
</dbReference>
<gene>
    <name evidence="4" type="ORF">IV56_GL001042</name>
</gene>
<name>A0A0R2MSQ6_9LACO</name>
<dbReference type="InterPro" id="IPR036866">
    <property type="entry name" value="RibonucZ/Hydroxyglut_hydro"/>
</dbReference>
<dbReference type="EMBL" id="JQCE01000035">
    <property type="protein sequence ID" value="KRO16600.1"/>
    <property type="molecule type" value="Genomic_DNA"/>
</dbReference>
<keyword evidence="2" id="KW-0694">RNA-binding</keyword>
<dbReference type="GO" id="GO:0003723">
    <property type="term" value="F:RNA binding"/>
    <property type="evidence" value="ECO:0007669"/>
    <property type="project" value="UniProtKB-KW"/>
</dbReference>
<keyword evidence="5" id="KW-1185">Reference proteome</keyword>
<comment type="caution">
    <text evidence="4">The sequence shown here is derived from an EMBL/GenBank/DDBJ whole genome shotgun (WGS) entry which is preliminary data.</text>
</comment>
<dbReference type="AlphaFoldDB" id="A0A0R2MSQ6"/>
<dbReference type="STRING" id="1293598.IV56_GL001042"/>
<evidence type="ECO:0000259" key="3">
    <source>
        <dbReference type="SMART" id="SM00849"/>
    </source>
</evidence>
<dbReference type="InterPro" id="IPR042173">
    <property type="entry name" value="RNase_J_2"/>
</dbReference>